<dbReference type="Proteomes" id="UP000031668">
    <property type="component" value="Unassembled WGS sequence"/>
</dbReference>
<gene>
    <name evidence="2" type="ORF">RF11_07020</name>
</gene>
<reference evidence="2 3" key="1">
    <citation type="journal article" date="2014" name="Genome Biol. Evol.">
        <title>The genome of the myxosporean Thelohanellus kitauei shows adaptations to nutrient acquisition within its fish host.</title>
        <authorList>
            <person name="Yang Y."/>
            <person name="Xiong J."/>
            <person name="Zhou Z."/>
            <person name="Huo F."/>
            <person name="Miao W."/>
            <person name="Ran C."/>
            <person name="Liu Y."/>
            <person name="Zhang J."/>
            <person name="Feng J."/>
            <person name="Wang M."/>
            <person name="Wang M."/>
            <person name="Wang L."/>
            <person name="Yao B."/>
        </authorList>
    </citation>
    <scope>NUCLEOTIDE SEQUENCE [LARGE SCALE GENOMIC DNA]</scope>
    <source>
        <strain evidence="2">Wuqing</strain>
    </source>
</reference>
<organism evidence="2 3">
    <name type="scientific">Thelohanellus kitauei</name>
    <name type="common">Myxosporean</name>
    <dbReference type="NCBI Taxonomy" id="669202"/>
    <lineage>
        <taxon>Eukaryota</taxon>
        <taxon>Metazoa</taxon>
        <taxon>Cnidaria</taxon>
        <taxon>Myxozoa</taxon>
        <taxon>Myxosporea</taxon>
        <taxon>Bivalvulida</taxon>
        <taxon>Platysporina</taxon>
        <taxon>Myxobolidae</taxon>
        <taxon>Thelohanellus</taxon>
    </lineage>
</organism>
<comment type="caution">
    <text evidence="2">The sequence shown here is derived from an EMBL/GenBank/DDBJ whole genome shotgun (WGS) entry which is preliminary data.</text>
</comment>
<dbReference type="AlphaFoldDB" id="A0A0C2JAG2"/>
<name>A0A0C2JAG2_THEKT</name>
<evidence type="ECO:0000313" key="2">
    <source>
        <dbReference type="EMBL" id="KII74829.1"/>
    </source>
</evidence>
<evidence type="ECO:0000313" key="3">
    <source>
        <dbReference type="Proteomes" id="UP000031668"/>
    </source>
</evidence>
<evidence type="ECO:0000256" key="1">
    <source>
        <dbReference type="SAM" id="MobiDB-lite"/>
    </source>
</evidence>
<sequence>MANIEMKKKGPGRPLGSRNRSKFEKEAEKVMKKYEVEMIASCGLCRSNFIKSTDLSSHVQHCIVSHMSTEDPKCKLCDANLTRKADECIKHSITRHKNFL</sequence>
<proteinExistence type="predicted"/>
<dbReference type="EMBL" id="JWZT01000221">
    <property type="protein sequence ID" value="KII74829.1"/>
    <property type="molecule type" value="Genomic_DNA"/>
</dbReference>
<protein>
    <submittedName>
        <fullName evidence="2">Uncharacterized protein</fullName>
    </submittedName>
</protein>
<accession>A0A0C2JAG2</accession>
<keyword evidence="3" id="KW-1185">Reference proteome</keyword>
<feature type="region of interest" description="Disordered" evidence="1">
    <location>
        <begin position="1"/>
        <end position="24"/>
    </location>
</feature>